<dbReference type="GO" id="GO:0003677">
    <property type="term" value="F:DNA binding"/>
    <property type="evidence" value="ECO:0007669"/>
    <property type="project" value="InterPro"/>
</dbReference>
<evidence type="ECO:0000256" key="1">
    <source>
        <dbReference type="ARBA" id="ARBA00022908"/>
    </source>
</evidence>
<accession>A0A2L1KJH4</accession>
<sequence>MIVNDFCIREVKVYRDPELALSIDKETGEEILKLAELENQEKIAVQVLLDPEGRLVKPACLYLYWKKDEEQAKSTATDAKALLLYFRFLHQNNLNYWQFPHSKSRKQTFKFADFLVSAIQSDDIAISTAKTYLRVIVNFYKFLGRNNLIEFSERNKPFDFEIVSLRQSGMLAHTQRVITVQTTNLMKKLPKEQAKHISRKLSPLTQEHLSAFLDTLATIPEDKALVFEVALATGMRLQEVLTIPESIIFNPENTYPIPISIGPKNGVKTKFSKQRYVEFSASLMLKLHQYMWSSVRQRYVSKGKNNEGKLFISRQGTPFNANTIEKSFSDIRRVLSQRYMDFNYAIHDLRSTYATYTLHRLWEEKGSLRAAASILQELMGHNSFTSTFKYVEFIEANALMLDHAQHMSDVFQMFGGGNDEK</sequence>
<dbReference type="RefSeq" id="WP_072714097.1">
    <property type="nucleotide sequence ID" value="NZ_JAMHJZ010000003.1"/>
</dbReference>
<dbReference type="Gene3D" id="1.10.443.10">
    <property type="entry name" value="Intergrase catalytic core"/>
    <property type="match status" value="1"/>
</dbReference>
<dbReference type="GO" id="GO:0015074">
    <property type="term" value="P:DNA integration"/>
    <property type="evidence" value="ECO:0007669"/>
    <property type="project" value="UniProtKB-KW"/>
</dbReference>
<dbReference type="PROSITE" id="PS51898">
    <property type="entry name" value="TYR_RECOMBINASE"/>
    <property type="match status" value="1"/>
</dbReference>
<evidence type="ECO:0000256" key="2">
    <source>
        <dbReference type="ARBA" id="ARBA00023172"/>
    </source>
</evidence>
<dbReference type="AlphaFoldDB" id="A0A2L1KJH4"/>
<keyword evidence="2" id="KW-0233">DNA recombination</keyword>
<dbReference type="InterPro" id="IPR011010">
    <property type="entry name" value="DNA_brk_join_enz"/>
</dbReference>
<dbReference type="EMBL" id="MF344572">
    <property type="protein sequence ID" value="AVE22480.1"/>
    <property type="molecule type" value="Genomic_DNA"/>
</dbReference>
<feature type="domain" description="Tyr recombinase" evidence="3">
    <location>
        <begin position="199"/>
        <end position="405"/>
    </location>
</feature>
<dbReference type="InterPro" id="IPR002104">
    <property type="entry name" value="Integrase_catalytic"/>
</dbReference>
<evidence type="ECO:0000259" key="3">
    <source>
        <dbReference type="PROSITE" id="PS51898"/>
    </source>
</evidence>
<dbReference type="GO" id="GO:0006310">
    <property type="term" value="P:DNA recombination"/>
    <property type="evidence" value="ECO:0007669"/>
    <property type="project" value="UniProtKB-KW"/>
</dbReference>
<reference evidence="4" key="1">
    <citation type="journal article" date="2019" name="Front. Microbiol.">
        <title>Type 1, 2, and 1/2-Hybrid IncC Plasmids From China.</title>
        <authorList>
            <person name="Cheng Q."/>
            <person name="Jiang X."/>
            <person name="Xu Y."/>
            <person name="Hu L."/>
            <person name="Luo W."/>
            <person name="Yin Z."/>
            <person name="Gao H."/>
            <person name="Yang W."/>
            <person name="Yang H."/>
            <person name="Zhao Y."/>
            <person name="Zhao X."/>
            <person name="Zhou D."/>
            <person name="Dai E."/>
        </authorList>
    </citation>
    <scope>NUCLEOTIDE SEQUENCE</scope>
    <source>
        <strain evidence="4">24845</strain>
        <plasmid evidence="4">p24845-Ct2</plasmid>
    </source>
</reference>
<organism evidence="4">
    <name type="scientific">Enterobacter hormaechei</name>
    <dbReference type="NCBI Taxonomy" id="158836"/>
    <lineage>
        <taxon>Bacteria</taxon>
        <taxon>Pseudomonadati</taxon>
        <taxon>Pseudomonadota</taxon>
        <taxon>Gammaproteobacteria</taxon>
        <taxon>Enterobacterales</taxon>
        <taxon>Enterobacteriaceae</taxon>
        <taxon>Enterobacter</taxon>
        <taxon>Enterobacter cloacae complex</taxon>
    </lineage>
</organism>
<protein>
    <submittedName>
        <fullName evidence="4">MutL protein</fullName>
    </submittedName>
</protein>
<dbReference type="CDD" id="cd00397">
    <property type="entry name" value="DNA_BRE_C"/>
    <property type="match status" value="1"/>
</dbReference>
<name>A0A2L1KJH4_9ENTR</name>
<keyword evidence="4" id="KW-0614">Plasmid</keyword>
<dbReference type="SUPFAM" id="SSF56349">
    <property type="entry name" value="DNA breaking-rejoining enzymes"/>
    <property type="match status" value="1"/>
</dbReference>
<geneLocation type="plasmid" evidence="4">
    <name>p24845-Ct2</name>
</geneLocation>
<keyword evidence="1" id="KW-0229">DNA integration</keyword>
<dbReference type="PANTHER" id="PTHR30349">
    <property type="entry name" value="PHAGE INTEGRASE-RELATED"/>
    <property type="match status" value="1"/>
</dbReference>
<dbReference type="PANTHER" id="PTHR30349:SF64">
    <property type="entry name" value="PROPHAGE INTEGRASE INTD-RELATED"/>
    <property type="match status" value="1"/>
</dbReference>
<dbReference type="Pfam" id="PF00589">
    <property type="entry name" value="Phage_integrase"/>
    <property type="match status" value="1"/>
</dbReference>
<evidence type="ECO:0000313" key="4">
    <source>
        <dbReference type="EMBL" id="AVE22480.1"/>
    </source>
</evidence>
<dbReference type="InterPro" id="IPR013762">
    <property type="entry name" value="Integrase-like_cat_sf"/>
</dbReference>
<dbReference type="InterPro" id="IPR050090">
    <property type="entry name" value="Tyrosine_recombinase_XerCD"/>
</dbReference>
<proteinExistence type="predicted"/>